<dbReference type="InterPro" id="IPR041658">
    <property type="entry name" value="AAA_lid_11"/>
</dbReference>
<evidence type="ECO:0000259" key="26">
    <source>
        <dbReference type="Pfam" id="PF18198"/>
    </source>
</evidence>
<dbReference type="Gene3D" id="3.20.180.20">
    <property type="entry name" value="Dynein heavy chain, N-terminal domain 2"/>
    <property type="match status" value="1"/>
</dbReference>
<keyword evidence="5" id="KW-0493">Microtubule</keyword>
<evidence type="ECO:0000259" key="23">
    <source>
        <dbReference type="Pfam" id="PF12780"/>
    </source>
</evidence>
<dbReference type="InterPro" id="IPR042222">
    <property type="entry name" value="Dynein_2_N"/>
</dbReference>
<keyword evidence="9" id="KW-0282">Flagellum</keyword>
<evidence type="ECO:0000256" key="16">
    <source>
        <dbReference type="SAM" id="Coils"/>
    </source>
</evidence>
<feature type="coiled-coil region" evidence="16">
    <location>
        <begin position="1185"/>
        <end position="1243"/>
    </location>
</feature>
<dbReference type="Proteomes" id="UP000179807">
    <property type="component" value="Unassembled WGS sequence"/>
</dbReference>
<feature type="coiled-coil region" evidence="16">
    <location>
        <begin position="3174"/>
        <end position="3226"/>
    </location>
</feature>
<keyword evidence="15" id="KW-0966">Cell projection</keyword>
<dbReference type="GO" id="GO:0005524">
    <property type="term" value="F:ATP binding"/>
    <property type="evidence" value="ECO:0007669"/>
    <property type="project" value="UniProtKB-KW"/>
</dbReference>
<dbReference type="FunFam" id="1.10.287.2620:FF:000002">
    <property type="entry name" value="Dynein heavy chain 2, axonemal"/>
    <property type="match status" value="1"/>
</dbReference>
<dbReference type="InterPro" id="IPR004273">
    <property type="entry name" value="Dynein_heavy_D6_P-loop"/>
</dbReference>
<feature type="domain" description="Dynein heavy chain tail" evidence="19">
    <location>
        <begin position="295"/>
        <end position="860"/>
    </location>
</feature>
<dbReference type="Pfam" id="PF12774">
    <property type="entry name" value="AAA_6"/>
    <property type="match status" value="1"/>
</dbReference>
<proteinExistence type="inferred from homology"/>
<dbReference type="PANTHER" id="PTHR22878:SF63">
    <property type="entry name" value="DYNEIN AXONEMAL HEAVY CHAIN 10"/>
    <property type="match status" value="1"/>
</dbReference>
<dbReference type="Gene3D" id="1.10.8.1220">
    <property type="match status" value="1"/>
</dbReference>
<evidence type="ECO:0000259" key="19">
    <source>
        <dbReference type="Pfam" id="PF08385"/>
    </source>
</evidence>
<evidence type="ECO:0000256" key="8">
    <source>
        <dbReference type="ARBA" id="ARBA00022840"/>
    </source>
</evidence>
<keyword evidence="12" id="KW-0969">Cilium</keyword>
<dbReference type="InterPro" id="IPR043157">
    <property type="entry name" value="Dynein_AAA1S"/>
</dbReference>
<evidence type="ECO:0000259" key="25">
    <source>
        <dbReference type="Pfam" id="PF17852"/>
    </source>
</evidence>
<dbReference type="FunFam" id="3.40.50.300:FF:000049">
    <property type="entry name" value="Dynein, axonemal, heavy chain 5"/>
    <property type="match status" value="1"/>
</dbReference>
<evidence type="ECO:0000256" key="11">
    <source>
        <dbReference type="ARBA" id="ARBA00023054"/>
    </source>
</evidence>
<dbReference type="InterPro" id="IPR013594">
    <property type="entry name" value="Dynein_heavy_tail"/>
</dbReference>
<dbReference type="Pfam" id="PF12777">
    <property type="entry name" value="MT"/>
    <property type="match status" value="1"/>
</dbReference>
<evidence type="ECO:0000256" key="2">
    <source>
        <dbReference type="ARBA" id="ARBA00004430"/>
    </source>
</evidence>
<dbReference type="OrthoDB" id="447173at2759"/>
<evidence type="ECO:0000259" key="22">
    <source>
        <dbReference type="Pfam" id="PF12777"/>
    </source>
</evidence>
<evidence type="ECO:0000256" key="14">
    <source>
        <dbReference type="ARBA" id="ARBA00023212"/>
    </source>
</evidence>
<comment type="subcellular location">
    <subcellularLocation>
        <location evidence="1">Cell projection</location>
        <location evidence="1">Cilium</location>
        <location evidence="1">Flagellum</location>
    </subcellularLocation>
    <subcellularLocation>
        <location evidence="2">Cytoplasm</location>
        <location evidence="2">Cytoskeleton</location>
        <location evidence="2">Cilium axoneme</location>
    </subcellularLocation>
</comment>
<dbReference type="Pfam" id="PF08393">
    <property type="entry name" value="DHC_N2"/>
    <property type="match status" value="1"/>
</dbReference>
<dbReference type="RefSeq" id="XP_068351939.1">
    <property type="nucleotide sequence ID" value="XM_068490352.1"/>
</dbReference>
<dbReference type="FunFam" id="1.10.8.710:FF:000001">
    <property type="entry name" value="Dynein axonemal heavy chain 2"/>
    <property type="match status" value="1"/>
</dbReference>
<organism evidence="29 30">
    <name type="scientific">Tritrichomonas foetus</name>
    <dbReference type="NCBI Taxonomy" id="1144522"/>
    <lineage>
        <taxon>Eukaryota</taxon>
        <taxon>Metamonada</taxon>
        <taxon>Parabasalia</taxon>
        <taxon>Tritrichomonadida</taxon>
        <taxon>Tritrichomonadidae</taxon>
        <taxon>Tritrichomonas</taxon>
    </lineage>
</organism>
<dbReference type="Pfam" id="PF12781">
    <property type="entry name" value="AAA_9"/>
    <property type="match status" value="1"/>
</dbReference>
<keyword evidence="14" id="KW-0206">Cytoskeleton</keyword>
<feature type="compositionally biased region" description="Acidic residues" evidence="17">
    <location>
        <begin position="76"/>
        <end position="91"/>
    </location>
</feature>
<feature type="domain" description="Dynein heavy chain AAA lid" evidence="26">
    <location>
        <begin position="4154"/>
        <end position="4301"/>
    </location>
</feature>
<dbReference type="FunFam" id="3.40.50.300:FF:000153">
    <property type="entry name" value="Dynein axonemal heavy chain 1"/>
    <property type="match status" value="1"/>
</dbReference>
<keyword evidence="6" id="KW-0677">Repeat</keyword>
<evidence type="ECO:0000256" key="12">
    <source>
        <dbReference type="ARBA" id="ARBA00023069"/>
    </source>
</evidence>
<keyword evidence="10" id="KW-0243">Dynein</keyword>
<keyword evidence="13" id="KW-0505">Motor protein</keyword>
<keyword evidence="4" id="KW-0963">Cytoplasm</keyword>
<dbReference type="InterPro" id="IPR041228">
    <property type="entry name" value="Dynein_C"/>
</dbReference>
<dbReference type="InterPro" id="IPR035699">
    <property type="entry name" value="AAA_6"/>
</dbReference>
<dbReference type="InterPro" id="IPR041466">
    <property type="entry name" value="Dynein_AAA5_ext"/>
</dbReference>
<feature type="domain" description="Dynein heavy chain region D6 P-loop" evidence="18">
    <location>
        <begin position="3998"/>
        <end position="4123"/>
    </location>
</feature>
<feature type="domain" description="Dynein heavy chain AAA module D4" evidence="23">
    <location>
        <begin position="2893"/>
        <end position="3152"/>
    </location>
</feature>
<dbReference type="Gene3D" id="1.10.8.710">
    <property type="match status" value="1"/>
</dbReference>
<dbReference type="InterPro" id="IPR024317">
    <property type="entry name" value="Dynein_heavy_chain_D4_dom"/>
</dbReference>
<dbReference type="InterPro" id="IPR024743">
    <property type="entry name" value="Dynein_HC_stalk"/>
</dbReference>
<evidence type="ECO:0000259" key="18">
    <source>
        <dbReference type="Pfam" id="PF03028"/>
    </source>
</evidence>
<feature type="domain" description="Dynein heavy chain coiled coil stalk" evidence="22">
    <location>
        <begin position="3167"/>
        <end position="3504"/>
    </location>
</feature>
<dbReference type="Pfam" id="PF17852">
    <property type="entry name" value="Dynein_AAA_lid"/>
    <property type="match status" value="1"/>
</dbReference>
<feature type="compositionally biased region" description="Basic and acidic residues" evidence="17">
    <location>
        <begin position="110"/>
        <end position="134"/>
    </location>
</feature>
<keyword evidence="30" id="KW-1185">Reference proteome</keyword>
<feature type="domain" description="Dynein heavy chain ATP-binding dynein motor region" evidence="24">
    <location>
        <begin position="3532"/>
        <end position="3751"/>
    </location>
</feature>
<dbReference type="PANTHER" id="PTHR22878">
    <property type="entry name" value="DYNEIN HEAVY CHAIN 6, AXONEMAL-LIKE-RELATED"/>
    <property type="match status" value="1"/>
</dbReference>
<evidence type="ECO:0000256" key="13">
    <source>
        <dbReference type="ARBA" id="ARBA00023175"/>
    </source>
</evidence>
<dbReference type="Gene3D" id="6.10.140.1060">
    <property type="match status" value="1"/>
</dbReference>
<dbReference type="InterPro" id="IPR027417">
    <property type="entry name" value="P-loop_NTPase"/>
</dbReference>
<dbReference type="Pfam" id="PF22597">
    <property type="entry name" value="DYN_lid"/>
    <property type="match status" value="1"/>
</dbReference>
<feature type="coiled-coil region" evidence="16">
    <location>
        <begin position="3385"/>
        <end position="3447"/>
    </location>
</feature>
<dbReference type="Pfam" id="PF18199">
    <property type="entry name" value="Dynein_C"/>
    <property type="match status" value="1"/>
</dbReference>
<dbReference type="Pfam" id="PF18198">
    <property type="entry name" value="AAA_lid_11"/>
    <property type="match status" value="1"/>
</dbReference>
<accession>A0A1J4JI08</accession>
<feature type="region of interest" description="Disordered" evidence="17">
    <location>
        <begin position="68"/>
        <end position="151"/>
    </location>
</feature>
<dbReference type="VEuPathDB" id="TrichDB:TRFO_01856"/>
<dbReference type="GO" id="GO:0031514">
    <property type="term" value="C:motile cilium"/>
    <property type="evidence" value="ECO:0007669"/>
    <property type="project" value="UniProtKB-SubCell"/>
</dbReference>
<evidence type="ECO:0000256" key="9">
    <source>
        <dbReference type="ARBA" id="ARBA00022846"/>
    </source>
</evidence>
<dbReference type="Gene3D" id="1.10.8.720">
    <property type="entry name" value="Region D6 of dynein motor"/>
    <property type="match status" value="1"/>
</dbReference>
<protein>
    <submittedName>
        <fullName evidence="29">Dynein heavy chain family protein</fullName>
    </submittedName>
</protein>
<evidence type="ECO:0000256" key="4">
    <source>
        <dbReference type="ARBA" id="ARBA00022490"/>
    </source>
</evidence>
<dbReference type="Gene3D" id="3.40.50.300">
    <property type="entry name" value="P-loop containing nucleotide triphosphate hydrolases"/>
    <property type="match status" value="5"/>
</dbReference>
<dbReference type="FunFam" id="1.20.1270.280:FF:000005">
    <property type="entry name" value="Dynein axonemal heavy chain 10"/>
    <property type="match status" value="1"/>
</dbReference>
<evidence type="ECO:0000256" key="7">
    <source>
        <dbReference type="ARBA" id="ARBA00022741"/>
    </source>
</evidence>
<dbReference type="FunFam" id="1.10.8.1220:FF:000001">
    <property type="entry name" value="Dynein axonemal heavy chain 5"/>
    <property type="match status" value="1"/>
</dbReference>
<keyword evidence="11 16" id="KW-0175">Coiled coil</keyword>
<feature type="compositionally biased region" description="Acidic residues" evidence="17">
    <location>
        <begin position="135"/>
        <end position="147"/>
    </location>
</feature>
<dbReference type="InterPro" id="IPR043160">
    <property type="entry name" value="Dynein_C_barrel"/>
</dbReference>
<dbReference type="GO" id="GO:0008569">
    <property type="term" value="F:minus-end-directed microtubule motor activity"/>
    <property type="evidence" value="ECO:0007669"/>
    <property type="project" value="InterPro"/>
</dbReference>
<dbReference type="FunFam" id="3.20.180.20:FF:000001">
    <property type="entry name" value="Dynein axonemal heavy chain 5"/>
    <property type="match status" value="1"/>
</dbReference>
<dbReference type="GeneID" id="94825056"/>
<dbReference type="Gene3D" id="3.10.490.20">
    <property type="match status" value="1"/>
</dbReference>
<feature type="domain" description="Dynein 2 heavy chain 1 cytoplasmic ATPase lid" evidence="28">
    <location>
        <begin position="2738"/>
        <end position="2820"/>
    </location>
</feature>
<dbReference type="GO" id="GO:0008017">
    <property type="term" value="F:microtubule binding"/>
    <property type="evidence" value="ECO:0007669"/>
    <property type="project" value="UniProtKB-ARBA"/>
</dbReference>
<dbReference type="SUPFAM" id="SSF52540">
    <property type="entry name" value="P-loop containing nucleoside triphosphate hydrolases"/>
    <property type="match status" value="4"/>
</dbReference>
<dbReference type="Pfam" id="PF12775">
    <property type="entry name" value="AAA_7"/>
    <property type="match status" value="1"/>
</dbReference>
<comment type="similarity">
    <text evidence="3">Belongs to the dynein heavy chain family.</text>
</comment>
<dbReference type="Gene3D" id="1.20.140.100">
    <property type="entry name" value="Dynein heavy chain, N-terminal domain 2"/>
    <property type="match status" value="1"/>
</dbReference>
<dbReference type="Pfam" id="PF08385">
    <property type="entry name" value="DHC_N1"/>
    <property type="match status" value="1"/>
</dbReference>
<evidence type="ECO:0000259" key="20">
    <source>
        <dbReference type="Pfam" id="PF08393"/>
    </source>
</evidence>
<dbReference type="Pfam" id="PF12780">
    <property type="entry name" value="AAA_8"/>
    <property type="match status" value="1"/>
</dbReference>
<reference evidence="29" key="1">
    <citation type="submission" date="2016-10" db="EMBL/GenBank/DDBJ databases">
        <authorList>
            <person name="Benchimol M."/>
            <person name="Almeida L.G."/>
            <person name="Vasconcelos A.T."/>
            <person name="Perreira-Neves A."/>
            <person name="Rosa I.A."/>
            <person name="Tasca T."/>
            <person name="Bogo M.R."/>
            <person name="de Souza W."/>
        </authorList>
    </citation>
    <scope>NUCLEOTIDE SEQUENCE [LARGE SCALE GENOMIC DNA]</scope>
    <source>
        <strain evidence="29">K</strain>
    </source>
</reference>
<dbReference type="GO" id="GO:0005858">
    <property type="term" value="C:axonemal dynein complex"/>
    <property type="evidence" value="ECO:0007669"/>
    <property type="project" value="UniProtKB-ARBA"/>
</dbReference>
<dbReference type="Gene3D" id="1.20.920.30">
    <property type="match status" value="1"/>
</dbReference>
<dbReference type="FunFam" id="1.10.472.130:FF:000010">
    <property type="entry name" value="Dynein axonemal heavy chain 10"/>
    <property type="match status" value="1"/>
</dbReference>
<evidence type="ECO:0000256" key="1">
    <source>
        <dbReference type="ARBA" id="ARBA00004230"/>
    </source>
</evidence>
<evidence type="ECO:0000313" key="29">
    <source>
        <dbReference type="EMBL" id="OHS98802.1"/>
    </source>
</evidence>
<dbReference type="GO" id="GO:0045505">
    <property type="term" value="F:dynein intermediate chain binding"/>
    <property type="evidence" value="ECO:0007669"/>
    <property type="project" value="InterPro"/>
</dbReference>
<dbReference type="Pfam" id="PF03028">
    <property type="entry name" value="Dynein_heavy"/>
    <property type="match status" value="1"/>
</dbReference>
<evidence type="ECO:0000256" key="10">
    <source>
        <dbReference type="ARBA" id="ARBA00023017"/>
    </source>
</evidence>
<dbReference type="FunFam" id="3.10.490.20:FF:000006">
    <property type="entry name" value="Dynein axonemal heavy chain 10"/>
    <property type="match status" value="1"/>
</dbReference>
<evidence type="ECO:0000259" key="28">
    <source>
        <dbReference type="Pfam" id="PF22597"/>
    </source>
</evidence>
<comment type="caution">
    <text evidence="29">The sequence shown here is derived from an EMBL/GenBank/DDBJ whole genome shotgun (WGS) entry which is preliminary data.</text>
</comment>
<evidence type="ECO:0000256" key="6">
    <source>
        <dbReference type="ARBA" id="ARBA00022737"/>
    </source>
</evidence>
<dbReference type="FunFam" id="3.40.50.300:FF:002141">
    <property type="entry name" value="Dynein heavy chain"/>
    <property type="match status" value="1"/>
</dbReference>
<dbReference type="EMBL" id="MLAK01001037">
    <property type="protein sequence ID" value="OHS98802.1"/>
    <property type="molecule type" value="Genomic_DNA"/>
</dbReference>
<dbReference type="FunFam" id="3.40.50.300:FF:000044">
    <property type="entry name" value="Dynein heavy chain 5, axonemal"/>
    <property type="match status" value="1"/>
</dbReference>
<dbReference type="FunFam" id="1.10.8.720:FF:000005">
    <property type="entry name" value="Dynein axonemal heavy chain 10"/>
    <property type="match status" value="1"/>
</dbReference>
<evidence type="ECO:0000259" key="24">
    <source>
        <dbReference type="Pfam" id="PF12781"/>
    </source>
</evidence>
<sequence length="4608" mass="527159">MSKPEALFTDERLEWLKDRLVLGLNLKEVPREQLVEVLTKYELADFLNGKTTRTAVVFVAVDHVETIQADSKGREEEDEEEQKNEADEGETPDGVPPDDTAPGEGAQEGGEEKKEGEDGQPKEGEEASKPTEEEQQKEEEEEEEEAPEEKKEIEVHITDLNFYFDNMPAIPQEARVMAFYILIGAKKAIPRDRNKIGQCFSFQVIPGNCLEGLADSLNNVYTPVFSQHCEATPDRSDTDPLSSGVDADFLSVFQKFVDEINHSVRKIRTVHNIVFPPPVNEDPQKLAQNEQYTTHLDQVLDHFTSLIAQTIDQLSKQTPDAPGPLAEVELWRSRYIISSSLREQLQSPNLPQIIQVLDLINSQSLNNFNMQLEDLDRYVKQAKSNVDFLSLLERHFRNLQTCPLQTIYNSLSSIMDNLRLIWITSNYYNTDTLMAPLIERISHQLSDRVVQEIRTDMLRGPLDQAISQTETAYNVLTNWHDRFNETRALIEKKNHIPRWDFEQSRLFERPLYIAERCKELKQIAEKLRELYLILGPELKSVTNNPHVIDETRAQVDDLITPLVPVPFDIFDKRFRAPWEAVFNRFLASALKIQEQLSGLINTSFKDLRSSEAGLDLLDRFKKIQLAGDMKEQMDGKYSDVLQKYSEEVTAIQELYNQQWSNPPILPHHPPITGRISWARSLFIRMKKPMLRLRMHPQITDSPLFEGPDGVKAHYAEVAKLIDKQNMQLFQEWSSKTESIARISLEKPILKSSKATLHKVQIHQHHVNFDPELQQMINEGKHLERMGYTLSRDVVNVLLQYPHYRKLQRSLEAMLSEWNNAISSINADEVRILTGCMRAVEDVFADGASYLNWNSLGVNDFLSRCQRAIHQFKSAANSVSSNVQKINKAIKFIGDCITIPDKLPPEITTLSEFQNYLTEYQEKQQKEILSQYLDIPPQLRIIEGNALSVIKDNAAQPGALKQKNEIQAALCEYYIIWETRILNALTRSTLLSLLQLQLLMESPDFQVVTRLAPPKLAYQPSFESITKAFTKLFKLILATSNVCLQWKEGTCIIPLQQSNNEDNEVELKHFGMRVQQCEKVQQITNELQAKVEATCKAIEEKAGIFEQYQHIWMDDRKQIVDMFKQRNPTIAEFDSRMTNYRSLTNEITTLPATVEIDFVTVDFKPVIDSIKAECGQWLSSYGVALAEILADQVKNMDTELTQYTNDMKRELKERSDLEFVLQVINKARDNSVTMERQMDEIEERSRTLTIFKLPQPEGTGELIKAFRQRWATIMDDSAKLDVSLQETKEKFKQYTLKEVDQFTIEVGNFSDKFEKEGPGNPETPMDQGLQLVLQYKQEHSDLCKRRDELHLAEKLFGIPLTSFPQLQHIATQLNQYQQIYQLYDEQQRTMGEWSALLWSEVNIDLLTNGIDGFEMALRKLPHALRGLPPYEFIKKDLAHFKESLPLFQDLKNEALRDRHWSEMMVKTGAGVDFQPNAVTLANIFKMNLLQYADVISDVTNTATKELIIEKGISELAETWNKMRFSVHPYRRSPTSTEDRGFILAGIEDILQTLDDNKMKLQTLSSSRFVAHFQKQVREWEIMLSQIGDLTSVWLQVQLKWMYLESIFIGSEDIKQQLPEEAAEFVNIDQNWFRLMQETRKNTLVISAVKTPDRLNTLQSLVQRLDKCQRSLSDYLETKRIAFPRFFFISDDELLSILGSGDPTSVQQHMIKLFDNGEALIFKNSRGSTMAAGMVSSEKESFDFRNLVAAEGPVEEWMLNVEHEMQRTLYQIMKEAVIAYPKHPRTEWIMQFIGMCVLMVSQIWWTYEVEDAFQQVRQGNKLAMKEMRTKLMGQINDIVKLVRSNLDLLARKKINTLIIVDVHARDLVDGFVRDSILDAREFQWESQLRYYWDRTLDDVAIRQCTGSFSSGYEYMGLNGRLVITPLTDRCIMTLTQALSMGFGGSPAGPAGTGKTETVKDLAKAMCRLCNVFNCGEGLDHKAMARIFSGLVQTGGWGCFDEFNRIEPEVLSVISGHIRVIQAAFKAGARQFVFEGRKIPLNPGFGIFITMNPGYAGRSELPDNLKAMFRPVVMVVPNTDLICEVMLFSEGFEMNTHTLAKKMITIYQMAGGQLSKQHHYDWGLRALKSVLTRAGELKRANTQLSEEVVLMTAIRDMNMPKFTFEDTPLFVGLLNDLFPDIELDPVHHPQLSEKIDELFEELGYSKVEKQMAKVIQLHETMNARHTTMVVGNTGGGKSVIIDIMAKAQTRLGTLTRIYTINPKACTVLELYGVLDPTTRDWKWGLFSKIFKEINQTTDKKEARYINFDGDVDAVWVENMNSVMDDNKLLTLANSERIRLLPHCALLFEVGDLQYASPATVSRCGMVFMDPRNLSCTCYYERWLKVNKRPESNILNGLFERYVMPCVNFINGKVSDTVTAPPLETIIPVTAINMVRQLCCLLQSMLPEEGEEIKDAEVLESIFIFCVMWSLGGSLVDDSMLKFDQFVKRLSNWVIIDAPGRLAKAGQLPGTSPTLYEFEFNVQQQQWIPWSQKIQGYEIPLNVPFNQIIVPTIDTARNQFILEHVVMKSKQPIMFVGKSGTAKTATIMNFLSSFDQERYMTRTLNFSNCTTSMDVQLSLEENFDNPTKDTAVPQGGKEMVVFIDDINMPTVDTYGTQQPIALLKLLIDRGGMYDRGGDLIWKQVQKVFYMTAMAPPGGARAVLDPRFVSLFNIFHVVSPSDESLHHIFNTILGNHTKNFSDEIQHIYKTVTDATITFYDDVVAKLPPTPSKFHYLFNLRDLSRVFEGLCKSTPSKNGTLSNFIRLWRNECLRVFHDRLTNMDDRNFVMNKLETLVDINFNSVREEVVKDPSIFGDFIPEGDADGPFMYQDLDNYSKLYDTFTEIMEEFALAKKTKAQIVLFDYVIEHLTRILRIIKTPRGNALLIGIGGSGKKSLTRLAAYAAGYEVFEITLTRTYNEADFREDLKKLYKLVGVEKKQVVFLFADSHIMHESFLELINNMLTSGVVPALFTQEDKDGFSQYVQEDVVRQGLFVSPENCWRVFIDRCRDNLHIVLCFSPSGDDLRRRCRDFPGLVNNTVIDWFDPWPDDALSAVSKHFLEQESALIPDAIFTQVVNHMVLAHQQAVKCSAQFSATNRRHVHITPTNFLDYISTFRKLLVQKNQSIRQQIQTLADGLTSISRASKEVADLDERFKAQQLNLRKKDAENQKLMEQQTEKAALTEQKMTEASAKEIEIKESLEHIKVAKAQAQETLAEAQPVHEKAKKAVESIDPGEYSKFKSMASPPEIGGEIGKLICAMFNDGEGEESWAAARKYMAKPSFLSDMKNFNVREKCGNERKMRRVQQLLKQLEARKDDVNRAGDSPKQIFSWCQNTYAYYEVDKNVRPKELLVEKMENEQRKSQADFARIKNELRELQEEQSRVAAKLAQGKAEQEELKRQKDQLEHRLNAAQRLTAGFSSEKVRWTEDQEAYQKQLDCMVGDCLLAAAFLCYLGPLNQEFRSKLLFDILKPDLIERGVAVAPNFNLGDFLATEAEIFGWRGEGLPADELSIQNGLLITRANRFPLCIDPQLQVVQWIKQHVPEKQLKSTNFQEPDFAQHVENAIQYGSVVLFEGIDEFIDPLLTPVLEKNIITQGSRKMIKFNDKELDYDENFRIYLTTKLTSPNYSPEVSSRVAIVNCCVTENGLQEQLLDIVIANEHKDLHEEKIQLVKETSDNKRRLQTLQSTLLKLLSESTGYITDNEQLLATLEETKTEAADIAVKLESAQRTTMELDSLCNEFMPVAKRGSVLFFSMNNLSAINAMYEYSLASFSEVFVNSLKRSAPTPVVSKRIQNILGVLTVDVFEYVLTGLFEMHKLMYAFHMSLCIAREKGNVDSDVLDFLLKGNISLEKSSVSNPFPKWLPEQGWQDIQKLITVNDVFAKLVDDLTENEEVWNKYYSDPTPEMIDLPMGYQEKLDSLQRMSVLRCFRPDRLFLAARRYVVDNMGQQFSKFPIVNYNQLFEQSSPASPVLFILSPGADPASEVYKLADKLGLLGDESGAQGAAGRANRVRSIALGQDQEEPARQMIQAGANRGHWVILQNCHLLTSWLRELEKLVEKLALRPNPDFRLWLTSDPTNKFPVGLLQRCHKVVTEPPSGLQLNMRQSFSTITEEQFEECPHFAFQPLVYVLGFFHAVVQERRKYGKLGWNVAYDFNMSDFTVSMKLMSTYLTKAFDNKDTLIPWGSLRYLIGEAMYGGRVTDDFDRRVLMTYLDEYMGDFLFDDFQVFHFFSNEQTSYDLPKAKGLAEYIAAIDALPPITSPDVFGLHLNAEITFYQDSSRMMCQNLMNVHSSSGTSAGGVSKETQVASTVTEIQLKMKPPFNLNEVRASFGNETTPVQIVLIQELEHWNRLVNTMSTSLFELQRAIAGEVSMSNDLEMLMNSIYLGRLPEMWARLAPVTEKPLSNWLIHFQKRYEQYDDWYKNGEPKVMWLAGLHVPVAYLTALLQTACRSKGWPLDKATLMITVSSYQRTNQVMTKPALGCYLSGMYLEGASWDVERRCLIPQHPKELVMELPLLRVTPIEMNKMRTQNMLKTPIYLTQKRRDAMGVGLVQSAYLETSEHKSFWILQGVAISMNIR</sequence>
<dbReference type="GO" id="GO:0005874">
    <property type="term" value="C:microtubule"/>
    <property type="evidence" value="ECO:0007669"/>
    <property type="project" value="UniProtKB-KW"/>
</dbReference>
<dbReference type="InterPro" id="IPR042219">
    <property type="entry name" value="AAA_lid_11_sf"/>
</dbReference>
<gene>
    <name evidence="29" type="ORF">TRFO_01856</name>
</gene>
<evidence type="ECO:0000256" key="3">
    <source>
        <dbReference type="ARBA" id="ARBA00008887"/>
    </source>
</evidence>
<dbReference type="GO" id="GO:0051959">
    <property type="term" value="F:dynein light intermediate chain binding"/>
    <property type="evidence" value="ECO:0007669"/>
    <property type="project" value="InterPro"/>
</dbReference>
<dbReference type="InterPro" id="IPR054354">
    <property type="entry name" value="DYNC2H1-like_lid"/>
</dbReference>
<dbReference type="Gene3D" id="1.10.287.2620">
    <property type="match status" value="1"/>
</dbReference>
<evidence type="ECO:0000256" key="5">
    <source>
        <dbReference type="ARBA" id="ARBA00022701"/>
    </source>
</evidence>
<dbReference type="FunFam" id="1.20.58.1120:FF:000008">
    <property type="entry name" value="Dynein heavy chain 10, axonemal"/>
    <property type="match status" value="1"/>
</dbReference>
<evidence type="ECO:0000259" key="21">
    <source>
        <dbReference type="Pfam" id="PF12774"/>
    </source>
</evidence>
<dbReference type="InterPro" id="IPR013602">
    <property type="entry name" value="Dynein_heavy_linker"/>
</dbReference>
<feature type="domain" description="Dynein heavy chain linker" evidence="20">
    <location>
        <begin position="1365"/>
        <end position="1774"/>
    </location>
</feature>
<dbReference type="Gene3D" id="1.20.920.20">
    <property type="match status" value="1"/>
</dbReference>
<dbReference type="GO" id="GO:0007018">
    <property type="term" value="P:microtubule-based movement"/>
    <property type="evidence" value="ECO:0007669"/>
    <property type="project" value="InterPro"/>
</dbReference>
<dbReference type="InterPro" id="IPR042228">
    <property type="entry name" value="Dynein_linker_3"/>
</dbReference>
<feature type="domain" description="Dynein heavy chain C-terminal" evidence="27">
    <location>
        <begin position="4309"/>
        <end position="4603"/>
    </location>
</feature>
<dbReference type="InterPro" id="IPR026983">
    <property type="entry name" value="DHC"/>
</dbReference>
<feature type="domain" description="Dynein heavy chain AAA 5 extension" evidence="25">
    <location>
        <begin position="2391"/>
        <end position="2527"/>
    </location>
</feature>
<evidence type="ECO:0000259" key="27">
    <source>
        <dbReference type="Pfam" id="PF18199"/>
    </source>
</evidence>
<dbReference type="FunFam" id="1.20.920.30:FF:000002">
    <property type="entry name" value="Dynein axonemal heavy chain 3"/>
    <property type="match status" value="1"/>
</dbReference>
<keyword evidence="7" id="KW-0547">Nucleotide-binding</keyword>
<dbReference type="Gene3D" id="1.10.472.130">
    <property type="match status" value="1"/>
</dbReference>
<keyword evidence="8" id="KW-0067">ATP-binding</keyword>
<name>A0A1J4JI08_9EUKA</name>
<evidence type="ECO:0000256" key="15">
    <source>
        <dbReference type="ARBA" id="ARBA00023273"/>
    </source>
</evidence>
<dbReference type="Gene3D" id="1.20.58.1120">
    <property type="match status" value="1"/>
</dbReference>
<evidence type="ECO:0000313" key="30">
    <source>
        <dbReference type="Proteomes" id="UP000179807"/>
    </source>
</evidence>
<feature type="domain" description="Dynein heavy chain hydrolytic ATP-binding dynein motor region" evidence="21">
    <location>
        <begin position="1909"/>
        <end position="2235"/>
    </location>
</feature>
<evidence type="ECO:0000256" key="17">
    <source>
        <dbReference type="SAM" id="MobiDB-lite"/>
    </source>
</evidence>
<dbReference type="InterPro" id="IPR035706">
    <property type="entry name" value="AAA_9"/>
</dbReference>
<dbReference type="Gene3D" id="1.20.1270.280">
    <property type="match status" value="1"/>
</dbReference>
<dbReference type="FunFam" id="1.20.140.100:FF:000001">
    <property type="entry name" value="dynein heavy chain 17, axonemal"/>
    <property type="match status" value="1"/>
</dbReference>